<keyword evidence="5 6" id="KW-0067">ATP-binding</keyword>
<evidence type="ECO:0000256" key="6">
    <source>
        <dbReference type="PROSITE-ProRule" id="PRU10141"/>
    </source>
</evidence>
<dbReference type="AlphaFoldDB" id="A0AAN8P4V6"/>
<comment type="caution">
    <text evidence="9">The sequence shown here is derived from an EMBL/GenBank/DDBJ whole genome shotgun (WGS) entry which is preliminary data.</text>
</comment>
<organism evidence="9 10">
    <name type="scientific">Polyplax serrata</name>
    <name type="common">Common mouse louse</name>
    <dbReference type="NCBI Taxonomy" id="468196"/>
    <lineage>
        <taxon>Eukaryota</taxon>
        <taxon>Metazoa</taxon>
        <taxon>Ecdysozoa</taxon>
        <taxon>Arthropoda</taxon>
        <taxon>Hexapoda</taxon>
        <taxon>Insecta</taxon>
        <taxon>Pterygota</taxon>
        <taxon>Neoptera</taxon>
        <taxon>Paraneoptera</taxon>
        <taxon>Psocodea</taxon>
        <taxon>Troctomorpha</taxon>
        <taxon>Phthiraptera</taxon>
        <taxon>Anoplura</taxon>
        <taxon>Polyplacidae</taxon>
        <taxon>Polyplax</taxon>
    </lineage>
</organism>
<dbReference type="EMBL" id="JAWJWE010000008">
    <property type="protein sequence ID" value="KAK6631806.1"/>
    <property type="molecule type" value="Genomic_DNA"/>
</dbReference>
<dbReference type="InterPro" id="IPR027084">
    <property type="entry name" value="Mps1_cat"/>
</dbReference>
<keyword evidence="4" id="KW-0418">Kinase</keyword>
<dbReference type="PROSITE" id="PS00108">
    <property type="entry name" value="PROTEIN_KINASE_ST"/>
    <property type="match status" value="1"/>
</dbReference>
<dbReference type="Gene3D" id="1.10.510.10">
    <property type="entry name" value="Transferase(Phosphotransferase) domain 1"/>
    <property type="match status" value="1"/>
</dbReference>
<dbReference type="InterPro" id="IPR008271">
    <property type="entry name" value="Ser/Thr_kinase_AS"/>
</dbReference>
<reference evidence="9 10" key="1">
    <citation type="submission" date="2023-10" db="EMBL/GenBank/DDBJ databases">
        <title>Genomes of two closely related lineages of the louse Polyplax serrata with different host specificities.</title>
        <authorList>
            <person name="Martinu J."/>
            <person name="Tarabai H."/>
            <person name="Stefka J."/>
            <person name="Hypsa V."/>
        </authorList>
    </citation>
    <scope>NUCLEOTIDE SEQUENCE [LARGE SCALE GENOMIC DNA]</scope>
    <source>
        <strain evidence="9">HR10_N</strain>
    </source>
</reference>
<feature type="region of interest" description="Disordered" evidence="7">
    <location>
        <begin position="41"/>
        <end position="106"/>
    </location>
</feature>
<feature type="compositionally biased region" description="Acidic residues" evidence="7">
    <location>
        <begin position="53"/>
        <end position="62"/>
    </location>
</feature>
<dbReference type="GO" id="GO:0034501">
    <property type="term" value="P:protein localization to kinetochore"/>
    <property type="evidence" value="ECO:0007669"/>
    <property type="project" value="TreeGrafter"/>
</dbReference>
<dbReference type="PROSITE" id="PS50011">
    <property type="entry name" value="PROTEIN_KINASE_DOM"/>
    <property type="match status" value="1"/>
</dbReference>
<dbReference type="PROSITE" id="PS00107">
    <property type="entry name" value="PROTEIN_KINASE_ATP"/>
    <property type="match status" value="1"/>
</dbReference>
<protein>
    <recommendedName>
        <fullName evidence="8">Protein kinase domain-containing protein</fullName>
    </recommendedName>
</protein>
<dbReference type="CDD" id="cd14131">
    <property type="entry name" value="PKc_Mps1"/>
    <property type="match status" value="1"/>
</dbReference>
<dbReference type="PANTHER" id="PTHR22974">
    <property type="entry name" value="MIXED LINEAGE PROTEIN KINASE"/>
    <property type="match status" value="1"/>
</dbReference>
<dbReference type="GO" id="GO:0033316">
    <property type="term" value="P:meiotic spindle assembly checkpoint signaling"/>
    <property type="evidence" value="ECO:0007669"/>
    <property type="project" value="TreeGrafter"/>
</dbReference>
<dbReference type="GO" id="GO:0004712">
    <property type="term" value="F:protein serine/threonine/tyrosine kinase activity"/>
    <property type="evidence" value="ECO:0007669"/>
    <property type="project" value="TreeGrafter"/>
</dbReference>
<dbReference type="InterPro" id="IPR017441">
    <property type="entry name" value="Protein_kinase_ATP_BS"/>
</dbReference>
<keyword evidence="3 6" id="KW-0547">Nucleotide-binding</keyword>
<evidence type="ECO:0000256" key="5">
    <source>
        <dbReference type="ARBA" id="ARBA00022840"/>
    </source>
</evidence>
<feature type="domain" description="Protein kinase" evidence="8">
    <location>
        <begin position="307"/>
        <end position="580"/>
    </location>
</feature>
<evidence type="ECO:0000256" key="1">
    <source>
        <dbReference type="ARBA" id="ARBA00022527"/>
    </source>
</evidence>
<evidence type="ECO:0000259" key="8">
    <source>
        <dbReference type="PROSITE" id="PS50011"/>
    </source>
</evidence>
<keyword evidence="1" id="KW-0723">Serine/threonine-protein kinase</keyword>
<gene>
    <name evidence="9" type="ORF">RUM43_013870</name>
</gene>
<dbReference type="GO" id="GO:0007094">
    <property type="term" value="P:mitotic spindle assembly checkpoint signaling"/>
    <property type="evidence" value="ECO:0007669"/>
    <property type="project" value="TreeGrafter"/>
</dbReference>
<dbReference type="FunFam" id="3.30.200.20:FF:000131">
    <property type="entry name" value="Dual specificity protein kinase TTK"/>
    <property type="match status" value="1"/>
</dbReference>
<evidence type="ECO:0000313" key="10">
    <source>
        <dbReference type="Proteomes" id="UP001372834"/>
    </source>
</evidence>
<dbReference type="GO" id="GO:0005634">
    <property type="term" value="C:nucleus"/>
    <property type="evidence" value="ECO:0007669"/>
    <property type="project" value="TreeGrafter"/>
</dbReference>
<dbReference type="Pfam" id="PF00069">
    <property type="entry name" value="Pkinase"/>
    <property type="match status" value="1"/>
</dbReference>
<evidence type="ECO:0000256" key="2">
    <source>
        <dbReference type="ARBA" id="ARBA00022679"/>
    </source>
</evidence>
<evidence type="ECO:0000256" key="4">
    <source>
        <dbReference type="ARBA" id="ARBA00022777"/>
    </source>
</evidence>
<name>A0AAN8P4V6_POLSC</name>
<dbReference type="GO" id="GO:0000776">
    <property type="term" value="C:kinetochore"/>
    <property type="evidence" value="ECO:0007669"/>
    <property type="project" value="TreeGrafter"/>
</dbReference>
<dbReference type="SMART" id="SM00220">
    <property type="entry name" value="S_TKc"/>
    <property type="match status" value="1"/>
</dbReference>
<evidence type="ECO:0000313" key="9">
    <source>
        <dbReference type="EMBL" id="KAK6631806.1"/>
    </source>
</evidence>
<evidence type="ECO:0000256" key="3">
    <source>
        <dbReference type="ARBA" id="ARBA00022741"/>
    </source>
</evidence>
<dbReference type="PANTHER" id="PTHR22974:SF21">
    <property type="entry name" value="DUAL SPECIFICITY PROTEIN KINASE TTK"/>
    <property type="match status" value="1"/>
</dbReference>
<sequence length="617" mass="70447">MASVPEIGFLRKPRVGPAHKVRPVMKLEWDRLLAEATEKDFEVEKDVANGESYYDDDDNDNSDVERECGTEQSVNAEERLDERPLNLCNKSHTMPMSSNNFPPSMDVLDLSAKKKKDNKKNRVSNENKKQNPLTAANFQFNNDQVERPFIQNKNVDNIELSVENKENYSGNYLNSLYSTPCNKKQVEELMDNKFASTGKIKSYSKTEEQNQVYFSEERQSSPPLVKTSKNNSIEKVQIKKENSKKMECITRKEKNNNSQKASICSEPQGPTKVAHVSTPITQKKFAVPMVPKQRDTPKTLTVNKKSYQILAPLGKGGSSKVYLVLNSDYELLAVKCVRLSDVSESTKNDYLNEIQHLMKMQHCKHVIKLYDHQYLSSQKILLAVMERGETDLSRFLKDKASSDEGISAELIMYYWMEMLMAVKSIHDNNIIHRDLKPANFLLVSGRLKLIDFGIASSIQTEQTSILMESQSGTFNYMSPEALQDLGFENKIVLKIGRKTDVWSLGCILYYFLYKKTPYQDLAKPIQKLRAITDPNYVIPFPKIDGVPDILIDSCKKCLIHDTKKRASIEELLAFRNRPLFSLSQVLGKLKNVISAEEYNKAEKAFEESCKNYNQLGI</sequence>
<dbReference type="GO" id="GO:0005524">
    <property type="term" value="F:ATP binding"/>
    <property type="evidence" value="ECO:0007669"/>
    <property type="project" value="UniProtKB-UniRule"/>
</dbReference>
<dbReference type="InterPro" id="IPR000719">
    <property type="entry name" value="Prot_kinase_dom"/>
</dbReference>
<feature type="compositionally biased region" description="Polar residues" evidence="7">
    <location>
        <begin position="88"/>
        <end position="102"/>
    </location>
</feature>
<feature type="binding site" evidence="6">
    <location>
        <position position="335"/>
    </location>
    <ligand>
        <name>ATP</name>
        <dbReference type="ChEBI" id="CHEBI:30616"/>
    </ligand>
</feature>
<evidence type="ECO:0000256" key="7">
    <source>
        <dbReference type="SAM" id="MobiDB-lite"/>
    </source>
</evidence>
<proteinExistence type="predicted"/>
<keyword evidence="2" id="KW-0808">Transferase</keyword>
<dbReference type="Proteomes" id="UP001372834">
    <property type="component" value="Unassembled WGS sequence"/>
</dbReference>
<accession>A0AAN8P4V6</accession>
<dbReference type="SUPFAM" id="SSF56112">
    <property type="entry name" value="Protein kinase-like (PK-like)"/>
    <property type="match status" value="1"/>
</dbReference>
<dbReference type="Gene3D" id="3.30.200.20">
    <property type="entry name" value="Phosphorylase Kinase, domain 1"/>
    <property type="match status" value="1"/>
</dbReference>
<dbReference type="GO" id="GO:0098813">
    <property type="term" value="P:nuclear chromosome segregation"/>
    <property type="evidence" value="ECO:0007669"/>
    <property type="project" value="UniProtKB-ARBA"/>
</dbReference>
<dbReference type="GO" id="GO:0004674">
    <property type="term" value="F:protein serine/threonine kinase activity"/>
    <property type="evidence" value="ECO:0007669"/>
    <property type="project" value="UniProtKB-KW"/>
</dbReference>
<dbReference type="InterPro" id="IPR011009">
    <property type="entry name" value="Kinase-like_dom_sf"/>
</dbReference>